<feature type="domain" description="B12-binding" evidence="9">
    <location>
        <begin position="26"/>
        <end position="156"/>
    </location>
</feature>
<dbReference type="InterPro" id="IPR034466">
    <property type="entry name" value="Methyltransferase_Class_B"/>
</dbReference>
<dbReference type="SFLD" id="SFLDS00029">
    <property type="entry name" value="Radical_SAM"/>
    <property type="match status" value="1"/>
</dbReference>
<dbReference type="RefSeq" id="WP_096203947.1">
    <property type="nucleotide sequence ID" value="NZ_FZMP01000029.1"/>
</dbReference>
<dbReference type="GO" id="GO:0031419">
    <property type="term" value="F:cobalamin binding"/>
    <property type="evidence" value="ECO:0007669"/>
    <property type="project" value="InterPro"/>
</dbReference>
<evidence type="ECO:0000256" key="8">
    <source>
        <dbReference type="ARBA" id="ARBA00023014"/>
    </source>
</evidence>
<evidence type="ECO:0000256" key="1">
    <source>
        <dbReference type="ARBA" id="ARBA00001966"/>
    </source>
</evidence>
<dbReference type="SFLD" id="SFLDG01082">
    <property type="entry name" value="B12-binding_domain_containing"/>
    <property type="match status" value="1"/>
</dbReference>
<dbReference type="InterPro" id="IPR051198">
    <property type="entry name" value="BchE-like"/>
</dbReference>
<proteinExistence type="inferred from homology"/>
<keyword evidence="12" id="KW-1185">Reference proteome</keyword>
<comment type="similarity">
    <text evidence="2">Belongs to the methylamine corrinoid protein family.</text>
</comment>
<keyword evidence="8" id="KW-0411">Iron-sulfur</keyword>
<evidence type="ECO:0000313" key="12">
    <source>
        <dbReference type="Proteomes" id="UP000218615"/>
    </source>
</evidence>
<evidence type="ECO:0000256" key="2">
    <source>
        <dbReference type="ARBA" id="ARBA00010854"/>
    </source>
</evidence>
<dbReference type="PROSITE" id="PS51332">
    <property type="entry name" value="B12_BINDING"/>
    <property type="match status" value="1"/>
</dbReference>
<dbReference type="SUPFAM" id="SSF102114">
    <property type="entry name" value="Radical SAM enzymes"/>
    <property type="match status" value="1"/>
</dbReference>
<dbReference type="PANTHER" id="PTHR43409:SF7">
    <property type="entry name" value="BLL1977 PROTEIN"/>
    <property type="match status" value="1"/>
</dbReference>
<evidence type="ECO:0000259" key="10">
    <source>
        <dbReference type="PROSITE" id="PS51918"/>
    </source>
</evidence>
<dbReference type="OrthoDB" id="358785at2157"/>
<dbReference type="CDD" id="cd02068">
    <property type="entry name" value="radical_SAM_B12_BD"/>
    <property type="match status" value="1"/>
</dbReference>
<evidence type="ECO:0000256" key="4">
    <source>
        <dbReference type="ARBA" id="ARBA00022679"/>
    </source>
</evidence>
<dbReference type="InterPro" id="IPR006158">
    <property type="entry name" value="Cobalamin-bd"/>
</dbReference>
<feature type="domain" description="Radical SAM core" evidence="10">
    <location>
        <begin position="201"/>
        <end position="440"/>
    </location>
</feature>
<evidence type="ECO:0000256" key="7">
    <source>
        <dbReference type="ARBA" id="ARBA00023004"/>
    </source>
</evidence>
<dbReference type="SFLD" id="SFLDG01123">
    <property type="entry name" value="methyltransferase_(Class_B)"/>
    <property type="match status" value="1"/>
</dbReference>
<dbReference type="Gene3D" id="3.40.50.280">
    <property type="entry name" value="Cobalamin-binding domain"/>
    <property type="match status" value="1"/>
</dbReference>
<sequence length="479" mass="54959">MTAQTEKNNIILFNPMPVKHPVAIQNKKTTSLQVPLINVPLSLLALARMVRDDFNVKIFNAVVDSDYKDLILSGCENALCLAVSSMTCYQIRDGINVCAAVKERCPELPVIWGGYHPSTEPVQTLENPNIDIVIRGQGELTFKEVVESLRDKKSLKGIPGVSHKDGNRIINNPDREFKDLNIFPPIPYDMVDVEKHIKGYKFGNRCIDYYISQGCAARCDFCSEPLFCGRHWSGLLPGTVVSELEHLAKTYNIDTFMIRDSDFFLNIRRVKELCELLVKKDMGIRFTSVNGRMEHLARIDDKTWALIRKAGVHEIFIGFESGYQDALDAMNKGARVSHIKNCIDKCIKHDIDVRGSFMVGIPGVDVKKEVKSTLNEIHKIICAYGERRRLAHMDILLSFFTPYPRTKLYYTALKNGLKPLNTLEDWGDFDQFDFKAPWFPEEYFNLVREFRAGMPWNSAYEFEEWCEFYEGIQEKLERI</sequence>
<dbReference type="Pfam" id="PF02310">
    <property type="entry name" value="B12-binding"/>
    <property type="match status" value="1"/>
</dbReference>
<keyword evidence="5" id="KW-0949">S-adenosyl-L-methionine</keyword>
<keyword evidence="6" id="KW-0479">Metal-binding</keyword>
<dbReference type="GO" id="GO:0003824">
    <property type="term" value="F:catalytic activity"/>
    <property type="evidence" value="ECO:0007669"/>
    <property type="project" value="InterPro"/>
</dbReference>
<dbReference type="Pfam" id="PF04055">
    <property type="entry name" value="Radical_SAM"/>
    <property type="match status" value="1"/>
</dbReference>
<evidence type="ECO:0000259" key="9">
    <source>
        <dbReference type="PROSITE" id="PS51332"/>
    </source>
</evidence>
<dbReference type="Gene3D" id="3.80.30.20">
    <property type="entry name" value="tm_1862 like domain"/>
    <property type="match status" value="1"/>
</dbReference>
<keyword evidence="4" id="KW-0808">Transferase</keyword>
<dbReference type="GO" id="GO:0051539">
    <property type="term" value="F:4 iron, 4 sulfur cluster binding"/>
    <property type="evidence" value="ECO:0007669"/>
    <property type="project" value="UniProtKB-KW"/>
</dbReference>
<reference evidence="12" key="1">
    <citation type="submission" date="2017-06" db="EMBL/GenBank/DDBJ databases">
        <authorList>
            <person name="Cremers G."/>
        </authorList>
    </citation>
    <scope>NUCLEOTIDE SEQUENCE [LARGE SCALE GENOMIC DNA]</scope>
</reference>
<accession>A0A284VK17</accession>
<evidence type="ECO:0000256" key="5">
    <source>
        <dbReference type="ARBA" id="ARBA00022691"/>
    </source>
</evidence>
<name>A0A284VK17_9EURY</name>
<keyword evidence="7" id="KW-0408">Iron</keyword>
<comment type="cofactor">
    <cofactor evidence="1">
        <name>[4Fe-4S] cluster</name>
        <dbReference type="ChEBI" id="CHEBI:49883"/>
    </cofactor>
</comment>
<dbReference type="GO" id="GO:0046872">
    <property type="term" value="F:metal ion binding"/>
    <property type="evidence" value="ECO:0007669"/>
    <property type="project" value="UniProtKB-KW"/>
</dbReference>
<dbReference type="EMBL" id="FZMP01000029">
    <property type="protein sequence ID" value="SNQ59603.1"/>
    <property type="molecule type" value="Genomic_DNA"/>
</dbReference>
<keyword evidence="3" id="KW-0489">Methyltransferase</keyword>
<dbReference type="InterPro" id="IPR058240">
    <property type="entry name" value="rSAM_sf"/>
</dbReference>
<evidence type="ECO:0000313" key="11">
    <source>
        <dbReference type="EMBL" id="SNQ59603.1"/>
    </source>
</evidence>
<dbReference type="InterPro" id="IPR036724">
    <property type="entry name" value="Cobalamin-bd_sf"/>
</dbReference>
<dbReference type="SUPFAM" id="SSF52242">
    <property type="entry name" value="Cobalamin (vitamin B12)-binding domain"/>
    <property type="match status" value="1"/>
</dbReference>
<dbReference type="PROSITE" id="PS51918">
    <property type="entry name" value="RADICAL_SAM"/>
    <property type="match status" value="1"/>
</dbReference>
<dbReference type="InterPro" id="IPR006638">
    <property type="entry name" value="Elp3/MiaA/NifB-like_rSAM"/>
</dbReference>
<organism evidence="11 12">
    <name type="scientific">Candidatus Methanoperedens nitratireducens</name>
    <dbReference type="NCBI Taxonomy" id="1392998"/>
    <lineage>
        <taxon>Archaea</taxon>
        <taxon>Methanobacteriati</taxon>
        <taxon>Methanobacteriota</taxon>
        <taxon>Stenosarchaea group</taxon>
        <taxon>Methanomicrobia</taxon>
        <taxon>Methanosarcinales</taxon>
        <taxon>ANME-2 cluster</taxon>
        <taxon>Candidatus Methanoperedentaceae</taxon>
        <taxon>Candidatus Methanoperedens</taxon>
    </lineage>
</organism>
<gene>
    <name evidence="11" type="ORF">MNV_1240001</name>
</gene>
<evidence type="ECO:0000256" key="6">
    <source>
        <dbReference type="ARBA" id="ARBA00022723"/>
    </source>
</evidence>
<dbReference type="InterPro" id="IPR007197">
    <property type="entry name" value="rSAM"/>
</dbReference>
<protein>
    <submittedName>
        <fullName evidence="11">Uncharacterized protein</fullName>
    </submittedName>
</protein>
<dbReference type="PANTHER" id="PTHR43409">
    <property type="entry name" value="ANAEROBIC MAGNESIUM-PROTOPORPHYRIN IX MONOMETHYL ESTER CYCLASE-RELATED"/>
    <property type="match status" value="1"/>
</dbReference>
<dbReference type="SMART" id="SM00729">
    <property type="entry name" value="Elp3"/>
    <property type="match status" value="1"/>
</dbReference>
<dbReference type="Proteomes" id="UP000218615">
    <property type="component" value="Unassembled WGS sequence"/>
</dbReference>
<dbReference type="InterPro" id="IPR023404">
    <property type="entry name" value="rSAM_horseshoe"/>
</dbReference>
<dbReference type="AlphaFoldDB" id="A0A284VK17"/>
<evidence type="ECO:0000256" key="3">
    <source>
        <dbReference type="ARBA" id="ARBA00022603"/>
    </source>
</evidence>